<dbReference type="AlphaFoldDB" id="A0A5M8PBP0"/>
<organism evidence="1 2">
    <name type="scientific">Lasallia pustulata</name>
    <dbReference type="NCBI Taxonomy" id="136370"/>
    <lineage>
        <taxon>Eukaryota</taxon>
        <taxon>Fungi</taxon>
        <taxon>Dikarya</taxon>
        <taxon>Ascomycota</taxon>
        <taxon>Pezizomycotina</taxon>
        <taxon>Lecanoromycetes</taxon>
        <taxon>OSLEUM clade</taxon>
        <taxon>Umbilicariomycetidae</taxon>
        <taxon>Umbilicariales</taxon>
        <taxon>Umbilicariaceae</taxon>
        <taxon>Lasallia</taxon>
    </lineage>
</organism>
<comment type="caution">
    <text evidence="1">The sequence shown here is derived from an EMBL/GenBank/DDBJ whole genome shotgun (WGS) entry which is preliminary data.</text>
</comment>
<name>A0A5M8PBP0_9LECA</name>
<dbReference type="EMBL" id="VXIT01000042">
    <property type="protein sequence ID" value="KAA6406354.1"/>
    <property type="molecule type" value="Genomic_DNA"/>
</dbReference>
<evidence type="ECO:0000313" key="2">
    <source>
        <dbReference type="Proteomes" id="UP000324767"/>
    </source>
</evidence>
<keyword evidence="1" id="KW-0378">Hydrolase</keyword>
<reference evidence="1 2" key="1">
    <citation type="submission" date="2019-09" db="EMBL/GenBank/DDBJ databases">
        <title>The hologenome of the rock-dwelling lichen Lasallia pustulata.</title>
        <authorList>
            <person name="Greshake Tzovaras B."/>
            <person name="Segers F."/>
            <person name="Bicker A."/>
            <person name="Dal Grande F."/>
            <person name="Otte J."/>
            <person name="Hankeln T."/>
            <person name="Schmitt I."/>
            <person name="Ebersberger I."/>
        </authorList>
    </citation>
    <scope>NUCLEOTIDE SEQUENCE [LARGE SCALE GENOMIC DNA]</scope>
    <source>
        <strain evidence="1">A1-1</strain>
    </source>
</reference>
<evidence type="ECO:0000313" key="1">
    <source>
        <dbReference type="EMBL" id="KAA6406354.1"/>
    </source>
</evidence>
<protein>
    <submittedName>
        <fullName evidence="1">Fumarylacetoacetate hydrolase</fullName>
    </submittedName>
</protein>
<accession>A0A5M8PBP0</accession>
<feature type="non-terminal residue" evidence="1">
    <location>
        <position position="78"/>
    </location>
</feature>
<gene>
    <name evidence="1" type="ORF">FRX48_09856</name>
</gene>
<proteinExistence type="predicted"/>
<dbReference type="Proteomes" id="UP000324767">
    <property type="component" value="Unassembled WGS sequence"/>
</dbReference>
<dbReference type="GO" id="GO:0016787">
    <property type="term" value="F:hydrolase activity"/>
    <property type="evidence" value="ECO:0007669"/>
    <property type="project" value="UniProtKB-KW"/>
</dbReference>
<sequence>MRFAAYRQNGIEGLAAATGSGPFRGFATTDSQYPASLASLVAHGSEHLLAAGRALLTGPEIDLGAAEFLPPLPAPPRS</sequence>